<dbReference type="SUPFAM" id="SSF56672">
    <property type="entry name" value="DNA/RNA polymerases"/>
    <property type="match status" value="1"/>
</dbReference>
<gene>
    <name evidence="1" type="ORF">Tci_028265</name>
</gene>
<name>A0A6L2L5Z0_TANCI</name>
<comment type="caution">
    <text evidence="1">The sequence shown here is derived from an EMBL/GenBank/DDBJ whole genome shotgun (WGS) entry which is preliminary data.</text>
</comment>
<proteinExistence type="predicted"/>
<organism evidence="1">
    <name type="scientific">Tanacetum cinerariifolium</name>
    <name type="common">Dalmatian daisy</name>
    <name type="synonym">Chrysanthemum cinerariifolium</name>
    <dbReference type="NCBI Taxonomy" id="118510"/>
    <lineage>
        <taxon>Eukaryota</taxon>
        <taxon>Viridiplantae</taxon>
        <taxon>Streptophyta</taxon>
        <taxon>Embryophyta</taxon>
        <taxon>Tracheophyta</taxon>
        <taxon>Spermatophyta</taxon>
        <taxon>Magnoliopsida</taxon>
        <taxon>eudicotyledons</taxon>
        <taxon>Gunneridae</taxon>
        <taxon>Pentapetalae</taxon>
        <taxon>asterids</taxon>
        <taxon>campanulids</taxon>
        <taxon>Asterales</taxon>
        <taxon>Asteraceae</taxon>
        <taxon>Asteroideae</taxon>
        <taxon>Anthemideae</taxon>
        <taxon>Anthemidinae</taxon>
        <taxon>Tanacetum</taxon>
    </lineage>
</organism>
<keyword evidence="1" id="KW-0548">Nucleotidyltransferase</keyword>
<protein>
    <submittedName>
        <fullName evidence="1">Reverse transcriptase domain-containing protein</fullName>
    </submittedName>
</protein>
<keyword evidence="1" id="KW-0695">RNA-directed DNA polymerase</keyword>
<dbReference type="InterPro" id="IPR043502">
    <property type="entry name" value="DNA/RNA_pol_sf"/>
</dbReference>
<dbReference type="Gene3D" id="3.10.10.10">
    <property type="entry name" value="HIV Type 1 Reverse Transcriptase, subunit A, domain 1"/>
    <property type="match status" value="1"/>
</dbReference>
<accession>A0A6L2L5Z0</accession>
<dbReference type="EMBL" id="BKCJ010003638">
    <property type="protein sequence ID" value="GEU56287.1"/>
    <property type="molecule type" value="Genomic_DNA"/>
</dbReference>
<keyword evidence="1" id="KW-0808">Transferase</keyword>
<sequence>MEEDFEPAIQHQRRVNPKIHDVIKQQVIKLLEAGLIYPISNSLWVSLVHCVPKKGGFKCGGEDCSHNGLKSHKRAIAWKLSDIKGINSEFCTHKIILEEDFTPVVQHQRRVNPKIHDVIKQEGLGWNLEIEDEDGHEEGGAVEEVWWWVVKIEKEDGVSQWLITSSYRDLDNKERGVLWNPLIRKSVAIDVPSMVHFTKTITNTVHDKTVVGFRVCRRTNDPKIVKITTNPPFVTEEWDCTIIWHVWKVEAFTLRSGTCKRQCFTRNLDEFIYWLAFDGSTKKNAELKWYDLIMSIDMTSEEFTQENVDRSLRACAYHSKICEVASSIHFRCKQPCSGHNNLLKKEDLTWFEFVWWWIQTPWISWPKGAKVDLFISNLRRHLANKEAEKVYYFWIKDKSVPKSILERFDIGEPHGCIKVYEERNYEECASDGSGDDFKQDALFIYKPHSHEINSITIFGIRYSLYACREQDQLFLLDHYNGCALFRKKFKEDLFTSCVENGILQDSSEPSNGNTNVANALQEPFVVIQDPGKNSSQSPLQINHHCCYGCGDPLEGTMLIPACYDDDDDNYNFAITPNEPDNSLSMGDEHLDTVSATKLDEFIKSSVENLVPNPNESEGEPEYDVPVCEVFTTFSNILFDVDYDFYSRDDQSFFGKDFPKEIYLNPLFDEEIISMKIEPHHFNAEFDFIESLLNHDSSIISSSSKIDSLFDEFAGELTHLKSILLGINETDCDPEEETRFIKRLLYDNSSPRPLEEFVSENFDAAIESFSPFPILVEDIDSPIEEINLSFTPDYPMPSGIEEDDYDSKRNILIIEELLSNDSLSFPKNESFHSDIPSSSRPPAKLPDGNTGILNVKMMGDISEQKVPMPRLMFTHPTIVSNQEKSLELLPHQGMKIFSLLLLNAR</sequence>
<dbReference type="GO" id="GO:0003964">
    <property type="term" value="F:RNA-directed DNA polymerase activity"/>
    <property type="evidence" value="ECO:0007669"/>
    <property type="project" value="UniProtKB-KW"/>
</dbReference>
<dbReference type="AlphaFoldDB" id="A0A6L2L5Z0"/>
<evidence type="ECO:0000313" key="1">
    <source>
        <dbReference type="EMBL" id="GEU56287.1"/>
    </source>
</evidence>
<reference evidence="1" key="1">
    <citation type="journal article" date="2019" name="Sci. Rep.">
        <title>Draft genome of Tanacetum cinerariifolium, the natural source of mosquito coil.</title>
        <authorList>
            <person name="Yamashiro T."/>
            <person name="Shiraishi A."/>
            <person name="Satake H."/>
            <person name="Nakayama K."/>
        </authorList>
    </citation>
    <scope>NUCLEOTIDE SEQUENCE</scope>
</reference>